<accession>A0A0F9D1L9</accession>
<feature type="transmembrane region" description="Helical" evidence="1">
    <location>
        <begin position="12"/>
        <end position="31"/>
    </location>
</feature>
<dbReference type="InterPro" id="IPR036938">
    <property type="entry name" value="PAP2/HPO_sf"/>
</dbReference>
<dbReference type="PANTHER" id="PTHR14969:SF13">
    <property type="entry name" value="AT30094P"/>
    <property type="match status" value="1"/>
</dbReference>
<comment type="caution">
    <text evidence="3">The sequence shown here is derived from an EMBL/GenBank/DDBJ whole genome shotgun (WGS) entry which is preliminary data.</text>
</comment>
<reference evidence="3" key="1">
    <citation type="journal article" date="2015" name="Nature">
        <title>Complex archaea that bridge the gap between prokaryotes and eukaryotes.</title>
        <authorList>
            <person name="Spang A."/>
            <person name="Saw J.H."/>
            <person name="Jorgensen S.L."/>
            <person name="Zaremba-Niedzwiedzka K."/>
            <person name="Martijn J."/>
            <person name="Lind A.E."/>
            <person name="van Eijk R."/>
            <person name="Schleper C."/>
            <person name="Guy L."/>
            <person name="Ettema T.J."/>
        </authorList>
    </citation>
    <scope>NUCLEOTIDE SEQUENCE</scope>
</reference>
<name>A0A0F9D1L9_9ZZZZ</name>
<dbReference type="Pfam" id="PF01569">
    <property type="entry name" value="PAP2"/>
    <property type="match status" value="1"/>
</dbReference>
<dbReference type="Gene3D" id="1.20.144.10">
    <property type="entry name" value="Phosphatidic acid phosphatase type 2/haloperoxidase"/>
    <property type="match status" value="2"/>
</dbReference>
<dbReference type="SMART" id="SM00014">
    <property type="entry name" value="acidPPc"/>
    <property type="match status" value="1"/>
</dbReference>
<evidence type="ECO:0000256" key="1">
    <source>
        <dbReference type="SAM" id="Phobius"/>
    </source>
</evidence>
<keyword evidence="1" id="KW-0472">Membrane</keyword>
<feature type="transmembrane region" description="Helical" evidence="1">
    <location>
        <begin position="51"/>
        <end position="77"/>
    </location>
</feature>
<feature type="transmembrane region" description="Helical" evidence="1">
    <location>
        <begin position="145"/>
        <end position="161"/>
    </location>
</feature>
<protein>
    <recommendedName>
        <fullName evidence="2">Phosphatidic acid phosphatase type 2/haloperoxidase domain-containing protein</fullName>
    </recommendedName>
</protein>
<gene>
    <name evidence="3" type="ORF">LCGC14_2253600</name>
</gene>
<feature type="domain" description="Phosphatidic acid phosphatase type 2/haloperoxidase" evidence="2">
    <location>
        <begin position="84"/>
        <end position="208"/>
    </location>
</feature>
<evidence type="ECO:0000259" key="2">
    <source>
        <dbReference type="SMART" id="SM00014"/>
    </source>
</evidence>
<dbReference type="SUPFAM" id="SSF48317">
    <property type="entry name" value="Acid phosphatase/Vanadium-dependent haloperoxidase"/>
    <property type="match status" value="1"/>
</dbReference>
<dbReference type="GO" id="GO:0042392">
    <property type="term" value="F:sphingosine-1-phosphate phosphatase activity"/>
    <property type="evidence" value="ECO:0007669"/>
    <property type="project" value="TreeGrafter"/>
</dbReference>
<proteinExistence type="predicted"/>
<feature type="transmembrane region" description="Helical" evidence="1">
    <location>
        <begin position="191"/>
        <end position="208"/>
    </location>
</feature>
<feature type="transmembrane region" description="Helical" evidence="1">
    <location>
        <begin position="168"/>
        <end position="185"/>
    </location>
</feature>
<sequence length="222" mass="24932">MQNWIFDLRSRSFVLLVTAFVIVSLLVYFEITVEFDQSAILYFDSISGNTVLDLFMQSITEIGGVIWSLIFAIVLLLIKRTRRIGITMMILLVVSTILVGYIKCGVDRDRPDIEFSGYPFPIPIETDAFALFCEGGFNASFPSGHTVRAVIFGIILGYALSDRFPRGCFLLLLYPLLMAFSRVYILQHYPMDVIGGAILGIFLAGVLAQKTKLYKILEKSKT</sequence>
<dbReference type="InterPro" id="IPR000326">
    <property type="entry name" value="PAP2/HPO"/>
</dbReference>
<organism evidence="3">
    <name type="scientific">marine sediment metagenome</name>
    <dbReference type="NCBI Taxonomy" id="412755"/>
    <lineage>
        <taxon>unclassified sequences</taxon>
        <taxon>metagenomes</taxon>
        <taxon>ecological metagenomes</taxon>
    </lineage>
</organism>
<dbReference type="EMBL" id="LAZR01030777">
    <property type="protein sequence ID" value="KKL55618.1"/>
    <property type="molecule type" value="Genomic_DNA"/>
</dbReference>
<keyword evidence="1" id="KW-0812">Transmembrane</keyword>
<evidence type="ECO:0000313" key="3">
    <source>
        <dbReference type="EMBL" id="KKL55618.1"/>
    </source>
</evidence>
<feature type="transmembrane region" description="Helical" evidence="1">
    <location>
        <begin position="84"/>
        <end position="102"/>
    </location>
</feature>
<dbReference type="AlphaFoldDB" id="A0A0F9D1L9"/>
<dbReference type="PANTHER" id="PTHR14969">
    <property type="entry name" value="SPHINGOSINE-1-PHOSPHATE PHOSPHOHYDROLASE"/>
    <property type="match status" value="1"/>
</dbReference>
<keyword evidence="1" id="KW-1133">Transmembrane helix</keyword>